<protein>
    <submittedName>
        <fullName evidence="2">Uncharacterized protein</fullName>
    </submittedName>
</protein>
<gene>
    <name evidence="2" type="ORF">CPBF424_39900</name>
</gene>
<proteinExistence type="predicted"/>
<feature type="region of interest" description="Disordered" evidence="1">
    <location>
        <begin position="1"/>
        <end position="29"/>
    </location>
</feature>
<dbReference type="Proteomes" id="UP000254168">
    <property type="component" value="Unassembled WGS sequence"/>
</dbReference>
<comment type="caution">
    <text evidence="2">The sequence shown here is derived from an EMBL/GenBank/DDBJ whole genome shotgun (WGS) entry which is preliminary data.</text>
</comment>
<sequence length="212" mass="22906">MQGLNHPRPKSTARSVAGAVPSPLAGRAVNPSLGARWRHPCRHTVPQPVRTPHQTVGRCSCESCLSCGAHQTWSRYVMSERRIQHRSYRAHRPSRQVLACSPSRDLTRHGCRVRAYRDVLAACPAMVGRQGPCTNAQRRGRGVLTACGTRREPIPGGSVAASMPPHGPATGKDTAPDSGSAAFLKAWRSACGGQTRRLQIARQNACLLLGLR</sequence>
<evidence type="ECO:0000313" key="3">
    <source>
        <dbReference type="Proteomes" id="UP000254168"/>
    </source>
</evidence>
<reference evidence="2 3" key="1">
    <citation type="submission" date="2018-06" db="EMBL/GenBank/DDBJ databases">
        <authorList>
            <person name="Pothier F. J."/>
        </authorList>
    </citation>
    <scope>NUCLEOTIDE SEQUENCE [LARGE SCALE GENOMIC DNA]</scope>
    <source>
        <strain evidence="2 3">CPBF 424</strain>
    </source>
</reference>
<keyword evidence="3" id="KW-1185">Reference proteome</keyword>
<dbReference type="EMBL" id="UIHB01000010">
    <property type="protein sequence ID" value="SUZ30137.1"/>
    <property type="molecule type" value="Genomic_DNA"/>
</dbReference>
<dbReference type="AlphaFoldDB" id="A0AA46CC52"/>
<evidence type="ECO:0000256" key="1">
    <source>
        <dbReference type="SAM" id="MobiDB-lite"/>
    </source>
</evidence>
<accession>A0AA46CC52</accession>
<organism evidence="2 3">
    <name type="scientific">Xanthomonas euroxanthea</name>
    <dbReference type="NCBI Taxonomy" id="2259622"/>
    <lineage>
        <taxon>Bacteria</taxon>
        <taxon>Pseudomonadati</taxon>
        <taxon>Pseudomonadota</taxon>
        <taxon>Gammaproteobacteria</taxon>
        <taxon>Lysobacterales</taxon>
        <taxon>Lysobacteraceae</taxon>
        <taxon>Xanthomonas</taxon>
    </lineage>
</organism>
<feature type="region of interest" description="Disordered" evidence="1">
    <location>
        <begin position="154"/>
        <end position="179"/>
    </location>
</feature>
<evidence type="ECO:0000313" key="2">
    <source>
        <dbReference type="EMBL" id="SUZ30137.1"/>
    </source>
</evidence>
<name>A0AA46CC52_9XANT</name>